<feature type="repeat" description="WD" evidence="8">
    <location>
        <begin position="221"/>
        <end position="252"/>
    </location>
</feature>
<dbReference type="GO" id="GO:0043161">
    <property type="term" value="P:proteasome-mediated ubiquitin-dependent protein catabolic process"/>
    <property type="evidence" value="ECO:0007669"/>
    <property type="project" value="TreeGrafter"/>
</dbReference>
<dbReference type="Proteomes" id="UP001209540">
    <property type="component" value="Unassembled WGS sequence"/>
</dbReference>
<reference evidence="12" key="1">
    <citation type="journal article" date="2022" name="IScience">
        <title>Evolution of zygomycete secretomes and the origins of terrestrial fungal ecologies.</title>
        <authorList>
            <person name="Chang Y."/>
            <person name="Wang Y."/>
            <person name="Mondo S."/>
            <person name="Ahrendt S."/>
            <person name="Andreopoulos W."/>
            <person name="Barry K."/>
            <person name="Beard J."/>
            <person name="Benny G.L."/>
            <person name="Blankenship S."/>
            <person name="Bonito G."/>
            <person name="Cuomo C."/>
            <person name="Desiro A."/>
            <person name="Gervers K.A."/>
            <person name="Hundley H."/>
            <person name="Kuo A."/>
            <person name="LaButti K."/>
            <person name="Lang B.F."/>
            <person name="Lipzen A."/>
            <person name="O'Donnell K."/>
            <person name="Pangilinan J."/>
            <person name="Reynolds N."/>
            <person name="Sandor L."/>
            <person name="Smith M.E."/>
            <person name="Tsang A."/>
            <person name="Grigoriev I.V."/>
            <person name="Stajich J.E."/>
            <person name="Spatafora J.W."/>
        </authorList>
    </citation>
    <scope>NUCLEOTIDE SEQUENCE</scope>
    <source>
        <strain evidence="12">RSA 2281</strain>
    </source>
</reference>
<dbReference type="EMBL" id="JAIXMP010000005">
    <property type="protein sequence ID" value="KAI9273091.1"/>
    <property type="molecule type" value="Genomic_DNA"/>
</dbReference>
<dbReference type="GO" id="GO:0005737">
    <property type="term" value="C:cytoplasm"/>
    <property type="evidence" value="ECO:0007669"/>
    <property type="project" value="UniProtKB-SubCell"/>
</dbReference>
<dbReference type="PROSITE" id="PS51394">
    <property type="entry name" value="PFU"/>
    <property type="match status" value="1"/>
</dbReference>
<feature type="repeat" description="WD" evidence="8">
    <location>
        <begin position="11"/>
        <end position="41"/>
    </location>
</feature>
<comment type="similarity">
    <text evidence="3">Belongs to the WD repeat PLAP family.</text>
</comment>
<organism evidence="12 13">
    <name type="scientific">Phascolomyces articulosus</name>
    <dbReference type="NCBI Taxonomy" id="60185"/>
    <lineage>
        <taxon>Eukaryota</taxon>
        <taxon>Fungi</taxon>
        <taxon>Fungi incertae sedis</taxon>
        <taxon>Mucoromycota</taxon>
        <taxon>Mucoromycotina</taxon>
        <taxon>Mucoromycetes</taxon>
        <taxon>Mucorales</taxon>
        <taxon>Lichtheimiaceae</taxon>
        <taxon>Phascolomyces</taxon>
    </lineage>
</organism>
<dbReference type="PANTHER" id="PTHR19849">
    <property type="entry name" value="PHOSPHOLIPASE A-2-ACTIVATING PROTEIN"/>
    <property type="match status" value="1"/>
</dbReference>
<dbReference type="PROSITE" id="PS51396">
    <property type="entry name" value="PUL"/>
    <property type="match status" value="1"/>
</dbReference>
<dbReference type="GO" id="GO:0043130">
    <property type="term" value="F:ubiquitin binding"/>
    <property type="evidence" value="ECO:0007669"/>
    <property type="project" value="TreeGrafter"/>
</dbReference>
<dbReference type="GO" id="GO:0005634">
    <property type="term" value="C:nucleus"/>
    <property type="evidence" value="ECO:0007669"/>
    <property type="project" value="UniProtKB-SubCell"/>
</dbReference>
<sequence length="785" mass="85421">MTVAFKLESNLHAHEQDVRAVSALSSDLLVSAARDKTVRSWRRVSPNQFESEHVFRGHEHFVNSLATVPSSQQYPNGLIVSGGTDKLINVYDPTAPNMALYTLVGHAENVSALATTPTGTIVSGSWDKTVIVWKNFQQAYTLKGHTAAVWAVLAIEDDLILTAAADKTIRLWKNGKHVRTFNGHTDAVRGLAAVPGIGFVSCSNDGTLRVWTLDGDCVQELSGHTSFVYSISVLSTGEFVSSGEDRTVRIWKDGDCIQTIQQPCISVWTVASLPNDDIVVGGSDGVVRVFSRATERMADAEAQKQLEDLIAAQAIPSNQIGNINKEKLQGPEVLKEPGKKEGQVIMVNVNGTVEAHQWSSQTRSWQKIGDVVGGVGSGNKQLYEGKEYDYVFDIDIGAGPQAMLKLPYNVSENPYQAAQNFIWRHELSQGFLDQIADFITKNAQGVELGQGAGTYQDPYTGGSRYTPGQDTSSYGNTPANQFMDPFTGSSSYRGQSAQMVSETRSPAPKQKILPLGTYLSLKQSNLDAVLSKLQSIDSEMGDAKLSNDDMNTLTMSIAYLNNPASGNVDKNGINTLVKLCCILPPEKRFPALDLLRLFILYTPEVISEVVPDNNLVGFLQQAGGLNAPTSEKIAVTNAMLAYRGLANLFITPAGRLMVWEQRNIVAEVLQPDVFGAYSTKPARLAISTLAVNFAVFLTSHTETDEDCQVGLAGSLVELLKVEQDEENLYRVLVALGTLMVQADPCREAASIMGAKVELQRIKSQATGKQRIQNVIDEMLPLVKLE</sequence>
<evidence type="ECO:0000256" key="4">
    <source>
        <dbReference type="ARBA" id="ARBA00022490"/>
    </source>
</evidence>
<reference evidence="12" key="2">
    <citation type="submission" date="2023-02" db="EMBL/GenBank/DDBJ databases">
        <authorList>
            <consortium name="DOE Joint Genome Institute"/>
            <person name="Mondo S.J."/>
            <person name="Chang Y."/>
            <person name="Wang Y."/>
            <person name="Ahrendt S."/>
            <person name="Andreopoulos W."/>
            <person name="Barry K."/>
            <person name="Beard J."/>
            <person name="Benny G.L."/>
            <person name="Blankenship S."/>
            <person name="Bonito G."/>
            <person name="Cuomo C."/>
            <person name="Desiro A."/>
            <person name="Gervers K.A."/>
            <person name="Hundley H."/>
            <person name="Kuo A."/>
            <person name="LaButti K."/>
            <person name="Lang B.F."/>
            <person name="Lipzen A."/>
            <person name="O'Donnell K."/>
            <person name="Pangilinan J."/>
            <person name="Reynolds N."/>
            <person name="Sandor L."/>
            <person name="Smith M.W."/>
            <person name="Tsang A."/>
            <person name="Grigoriev I.V."/>
            <person name="Stajich J.E."/>
            <person name="Spatafora J.W."/>
        </authorList>
    </citation>
    <scope>NUCLEOTIDE SEQUENCE</scope>
    <source>
        <strain evidence="12">RSA 2281</strain>
    </source>
</reference>
<accession>A0AAD5PI18</accession>
<dbReference type="AlphaFoldDB" id="A0AAD5PI18"/>
<evidence type="ECO:0000259" key="10">
    <source>
        <dbReference type="PROSITE" id="PS51394"/>
    </source>
</evidence>
<dbReference type="InterPro" id="IPR001680">
    <property type="entry name" value="WD40_rpt"/>
</dbReference>
<evidence type="ECO:0000313" key="12">
    <source>
        <dbReference type="EMBL" id="KAI9273091.1"/>
    </source>
</evidence>
<feature type="region of interest" description="Disordered" evidence="9">
    <location>
        <begin position="452"/>
        <end position="488"/>
    </location>
</feature>
<comment type="caution">
    <text evidence="12">The sequence shown here is derived from an EMBL/GenBank/DDBJ whole genome shotgun (WGS) entry which is preliminary data.</text>
</comment>
<dbReference type="InterPro" id="IPR011989">
    <property type="entry name" value="ARM-like"/>
</dbReference>
<dbReference type="SUPFAM" id="SSF50978">
    <property type="entry name" value="WD40 repeat-like"/>
    <property type="match status" value="1"/>
</dbReference>
<feature type="repeat" description="WD" evidence="8">
    <location>
        <begin position="181"/>
        <end position="214"/>
    </location>
</feature>
<keyword evidence="5 8" id="KW-0853">WD repeat</keyword>
<dbReference type="Gene3D" id="2.130.10.10">
    <property type="entry name" value="YVTN repeat-like/Quinoprotein amine dehydrogenase"/>
    <property type="match status" value="1"/>
</dbReference>
<dbReference type="FunFam" id="2.130.10.10:FF:000175">
    <property type="entry name" value="Phospholipase A-2-activating protein"/>
    <property type="match status" value="1"/>
</dbReference>
<dbReference type="PROSITE" id="PS50082">
    <property type="entry name" value="WD_REPEATS_2"/>
    <property type="match status" value="5"/>
</dbReference>
<dbReference type="Pfam" id="PF09070">
    <property type="entry name" value="PFU"/>
    <property type="match status" value="1"/>
</dbReference>
<evidence type="ECO:0000259" key="11">
    <source>
        <dbReference type="PROSITE" id="PS51396"/>
    </source>
</evidence>
<gene>
    <name evidence="12" type="ORF">BDA99DRAFT_500020</name>
</gene>
<dbReference type="InterPro" id="IPR036322">
    <property type="entry name" value="WD40_repeat_dom_sf"/>
</dbReference>
<keyword evidence="7" id="KW-0539">Nucleus</keyword>
<dbReference type="CDD" id="cd00200">
    <property type="entry name" value="WD40"/>
    <property type="match status" value="1"/>
</dbReference>
<feature type="compositionally biased region" description="Polar residues" evidence="9">
    <location>
        <begin position="466"/>
        <end position="480"/>
    </location>
</feature>
<dbReference type="InterPro" id="IPR015943">
    <property type="entry name" value="WD40/YVTN_repeat-like_dom_sf"/>
</dbReference>
<dbReference type="InterPro" id="IPR013535">
    <property type="entry name" value="PUL_dom"/>
</dbReference>
<dbReference type="Pfam" id="PF08324">
    <property type="entry name" value="PUL"/>
    <property type="match status" value="1"/>
</dbReference>
<evidence type="ECO:0000256" key="7">
    <source>
        <dbReference type="ARBA" id="ARBA00023242"/>
    </source>
</evidence>
<evidence type="ECO:0000256" key="1">
    <source>
        <dbReference type="ARBA" id="ARBA00004123"/>
    </source>
</evidence>
<feature type="domain" description="PUL" evidence="11">
    <location>
        <begin position="511"/>
        <end position="781"/>
    </location>
</feature>
<dbReference type="GO" id="GO:0010992">
    <property type="term" value="P:ubiquitin recycling"/>
    <property type="evidence" value="ECO:0007669"/>
    <property type="project" value="TreeGrafter"/>
</dbReference>
<dbReference type="SMART" id="SM00320">
    <property type="entry name" value="WD40"/>
    <property type="match status" value="7"/>
</dbReference>
<proteinExistence type="inferred from homology"/>
<feature type="repeat" description="WD" evidence="8">
    <location>
        <begin position="142"/>
        <end position="173"/>
    </location>
</feature>
<feature type="repeat" description="WD" evidence="8">
    <location>
        <begin position="103"/>
        <end position="134"/>
    </location>
</feature>
<evidence type="ECO:0000256" key="6">
    <source>
        <dbReference type="ARBA" id="ARBA00022737"/>
    </source>
</evidence>
<feature type="domain" description="PFU" evidence="10">
    <location>
        <begin position="357"/>
        <end position="453"/>
    </location>
</feature>
<evidence type="ECO:0000313" key="13">
    <source>
        <dbReference type="Proteomes" id="UP001209540"/>
    </source>
</evidence>
<protein>
    <submittedName>
        <fullName evidence="12">WD40-repeat-containing domain protein</fullName>
    </submittedName>
</protein>
<dbReference type="InterPro" id="IPR038122">
    <property type="entry name" value="PFU_sf"/>
</dbReference>
<dbReference type="PROSITE" id="PS50294">
    <property type="entry name" value="WD_REPEATS_REGION"/>
    <property type="match status" value="3"/>
</dbReference>
<dbReference type="Gene3D" id="3.10.20.870">
    <property type="entry name" value="PFU (PLAA family ubiquitin binding), C-terminal domain"/>
    <property type="match status" value="1"/>
</dbReference>
<keyword evidence="4" id="KW-0963">Cytoplasm</keyword>
<evidence type="ECO:0000256" key="3">
    <source>
        <dbReference type="ARBA" id="ARBA00008495"/>
    </source>
</evidence>
<dbReference type="PANTHER" id="PTHR19849:SF0">
    <property type="entry name" value="PHOSPHOLIPASE A-2-ACTIVATING PROTEIN"/>
    <property type="match status" value="1"/>
</dbReference>
<keyword evidence="6" id="KW-0677">Repeat</keyword>
<dbReference type="Gene3D" id="1.25.10.10">
    <property type="entry name" value="Leucine-rich Repeat Variant"/>
    <property type="match status" value="1"/>
</dbReference>
<evidence type="ECO:0000256" key="8">
    <source>
        <dbReference type="PROSITE-ProRule" id="PRU00221"/>
    </source>
</evidence>
<comment type="subcellular location">
    <subcellularLocation>
        <location evidence="2">Cytoplasm</location>
    </subcellularLocation>
    <subcellularLocation>
        <location evidence="1">Nucleus</location>
    </subcellularLocation>
</comment>
<name>A0AAD5PI18_9FUNG</name>
<evidence type="ECO:0000256" key="2">
    <source>
        <dbReference type="ARBA" id="ARBA00004496"/>
    </source>
</evidence>
<dbReference type="Pfam" id="PF00400">
    <property type="entry name" value="WD40"/>
    <property type="match status" value="7"/>
</dbReference>
<evidence type="ECO:0000256" key="9">
    <source>
        <dbReference type="SAM" id="MobiDB-lite"/>
    </source>
</evidence>
<dbReference type="InterPro" id="IPR015155">
    <property type="entry name" value="PFU"/>
</dbReference>
<keyword evidence="13" id="KW-1185">Reference proteome</keyword>
<evidence type="ECO:0000256" key="5">
    <source>
        <dbReference type="ARBA" id="ARBA00022574"/>
    </source>
</evidence>